<feature type="domain" description="Major facilitator superfamily (MFS) profile" evidence="8">
    <location>
        <begin position="28"/>
        <end position="416"/>
    </location>
</feature>
<evidence type="ECO:0000256" key="6">
    <source>
        <dbReference type="ARBA" id="ARBA00023136"/>
    </source>
</evidence>
<feature type="transmembrane region" description="Helical" evidence="7">
    <location>
        <begin position="389"/>
        <end position="411"/>
    </location>
</feature>
<dbReference type="InterPro" id="IPR011701">
    <property type="entry name" value="MFS"/>
</dbReference>
<reference evidence="9 10" key="1">
    <citation type="submission" date="2018-05" db="EMBL/GenBank/DDBJ databases">
        <title>Genomic Encyclopedia of Type Strains, Phase IV (KMG-IV): sequencing the most valuable type-strain genomes for metagenomic binning, comparative biology and taxonomic classification.</title>
        <authorList>
            <person name="Goeker M."/>
        </authorList>
    </citation>
    <scope>NUCLEOTIDE SEQUENCE [LARGE SCALE GENOMIC DNA]</scope>
    <source>
        <strain evidence="9 10">DSM 44717</strain>
    </source>
</reference>
<protein>
    <submittedName>
        <fullName evidence="9">MFS transporter</fullName>
    </submittedName>
</protein>
<dbReference type="InterPro" id="IPR050171">
    <property type="entry name" value="MFS_Transporters"/>
</dbReference>
<feature type="transmembrane region" description="Helical" evidence="7">
    <location>
        <begin position="185"/>
        <end position="206"/>
    </location>
</feature>
<comment type="subcellular location">
    <subcellularLocation>
        <location evidence="1">Cell membrane</location>
        <topology evidence="1">Multi-pass membrane protein</topology>
    </subcellularLocation>
</comment>
<evidence type="ECO:0000256" key="3">
    <source>
        <dbReference type="ARBA" id="ARBA00022475"/>
    </source>
</evidence>
<dbReference type="InterPro" id="IPR020846">
    <property type="entry name" value="MFS_dom"/>
</dbReference>
<keyword evidence="3" id="KW-1003">Cell membrane</keyword>
<evidence type="ECO:0000313" key="10">
    <source>
        <dbReference type="Proteomes" id="UP000246410"/>
    </source>
</evidence>
<feature type="transmembrane region" description="Helical" evidence="7">
    <location>
        <begin position="360"/>
        <end position="383"/>
    </location>
</feature>
<dbReference type="RefSeq" id="WP_110035418.1">
    <property type="nucleotide sequence ID" value="NZ_QGTL01000001.1"/>
</dbReference>
<accession>A0A317NZW3</accession>
<keyword evidence="5 7" id="KW-1133">Transmembrane helix</keyword>
<evidence type="ECO:0000256" key="2">
    <source>
        <dbReference type="ARBA" id="ARBA00022448"/>
    </source>
</evidence>
<evidence type="ECO:0000313" key="9">
    <source>
        <dbReference type="EMBL" id="PWV80780.1"/>
    </source>
</evidence>
<feature type="transmembrane region" description="Helical" evidence="7">
    <location>
        <begin position="31"/>
        <end position="50"/>
    </location>
</feature>
<dbReference type="EMBL" id="QGTL01000001">
    <property type="protein sequence ID" value="PWV80780.1"/>
    <property type="molecule type" value="Genomic_DNA"/>
</dbReference>
<feature type="transmembrane region" description="Helical" evidence="7">
    <location>
        <begin position="267"/>
        <end position="285"/>
    </location>
</feature>
<dbReference type="Pfam" id="PF07690">
    <property type="entry name" value="MFS_1"/>
    <property type="match status" value="1"/>
</dbReference>
<comment type="caution">
    <text evidence="9">The sequence shown here is derived from an EMBL/GenBank/DDBJ whole genome shotgun (WGS) entry which is preliminary data.</text>
</comment>
<evidence type="ECO:0000259" key="8">
    <source>
        <dbReference type="PROSITE" id="PS50850"/>
    </source>
</evidence>
<sequence length="416" mass="43094">MPGPETAPQARRPGRWSLLTGLAAATPSVRLLVLTQLAFNVGFFLVLPYLSVYLTEDLGLRAAFVGAVLGLRTFSQQGLFFVGGALADRWGVKPVVLTGCVCRILGFAGLAMSTSVPGIVVATVLIGVAGALFSPAVESALATAADGAESSGLSRTDAFALFSVCGQIGAFTGPLLGSVLLMVDFSVACLVGAGVFVAILLAHLRWLPATPGAHAAESWLDGWREVMANKVFLVFAMAMSTQLVAYNQLYLLLPLEVERAWGSQAPLGWYFALSSLFVVVAQVPVTRRVRTAAALPAGLTVMAAGFVVMAVFAPVRLTGVLGLLPAAAFVLLLAFGQMIVLPISRDLVPRLAGERRLGTYFGVLASLGGVAVLIGSVALGALIDLLPDGAWGTAAPWCAVAAVLLAGANTLRRGYA</sequence>
<feature type="transmembrane region" description="Helical" evidence="7">
    <location>
        <begin position="227"/>
        <end position="247"/>
    </location>
</feature>
<dbReference type="InterPro" id="IPR036259">
    <property type="entry name" value="MFS_trans_sf"/>
</dbReference>
<keyword evidence="10" id="KW-1185">Reference proteome</keyword>
<evidence type="ECO:0000256" key="4">
    <source>
        <dbReference type="ARBA" id="ARBA00022692"/>
    </source>
</evidence>
<dbReference type="SUPFAM" id="SSF103473">
    <property type="entry name" value="MFS general substrate transporter"/>
    <property type="match status" value="1"/>
</dbReference>
<gene>
    <name evidence="9" type="ORF">DFR69_101116</name>
</gene>
<dbReference type="GO" id="GO:0022857">
    <property type="term" value="F:transmembrane transporter activity"/>
    <property type="evidence" value="ECO:0007669"/>
    <property type="project" value="InterPro"/>
</dbReference>
<keyword evidence="2" id="KW-0813">Transport</keyword>
<keyword evidence="4 7" id="KW-0812">Transmembrane</keyword>
<dbReference type="Proteomes" id="UP000246410">
    <property type="component" value="Unassembled WGS sequence"/>
</dbReference>
<dbReference type="PROSITE" id="PS50850">
    <property type="entry name" value="MFS"/>
    <property type="match status" value="1"/>
</dbReference>
<keyword evidence="6 7" id="KW-0472">Membrane</keyword>
<feature type="transmembrane region" description="Helical" evidence="7">
    <location>
        <begin position="319"/>
        <end position="340"/>
    </location>
</feature>
<evidence type="ECO:0000256" key="5">
    <source>
        <dbReference type="ARBA" id="ARBA00022989"/>
    </source>
</evidence>
<dbReference type="CDD" id="cd17329">
    <property type="entry name" value="MFS_MdtH_MDR_like"/>
    <property type="match status" value="1"/>
</dbReference>
<proteinExistence type="predicted"/>
<dbReference type="GO" id="GO:0005886">
    <property type="term" value="C:plasma membrane"/>
    <property type="evidence" value="ECO:0007669"/>
    <property type="project" value="UniProtKB-SubCell"/>
</dbReference>
<dbReference type="Gene3D" id="1.20.1250.20">
    <property type="entry name" value="MFS general substrate transporter like domains"/>
    <property type="match status" value="1"/>
</dbReference>
<evidence type="ECO:0000256" key="7">
    <source>
        <dbReference type="SAM" id="Phobius"/>
    </source>
</evidence>
<organism evidence="9 10">
    <name type="scientific">Nocardia neocaledoniensis</name>
    <dbReference type="NCBI Taxonomy" id="236511"/>
    <lineage>
        <taxon>Bacteria</taxon>
        <taxon>Bacillati</taxon>
        <taxon>Actinomycetota</taxon>
        <taxon>Actinomycetes</taxon>
        <taxon>Mycobacteriales</taxon>
        <taxon>Nocardiaceae</taxon>
        <taxon>Nocardia</taxon>
    </lineage>
</organism>
<name>A0A317NZW3_9NOCA</name>
<dbReference type="AlphaFoldDB" id="A0A317NZW3"/>
<dbReference type="PANTHER" id="PTHR23517:SF2">
    <property type="entry name" value="MULTIDRUG RESISTANCE PROTEIN MDTH"/>
    <property type="match status" value="1"/>
</dbReference>
<dbReference type="PANTHER" id="PTHR23517">
    <property type="entry name" value="RESISTANCE PROTEIN MDTM, PUTATIVE-RELATED-RELATED"/>
    <property type="match status" value="1"/>
</dbReference>
<evidence type="ECO:0000256" key="1">
    <source>
        <dbReference type="ARBA" id="ARBA00004651"/>
    </source>
</evidence>
<feature type="transmembrane region" description="Helical" evidence="7">
    <location>
        <begin position="292"/>
        <end position="313"/>
    </location>
</feature>